<proteinExistence type="predicted"/>
<keyword evidence="2" id="KW-0378">Hydrolase</keyword>
<evidence type="ECO:0000313" key="3">
    <source>
        <dbReference type="Proteomes" id="UP000218327"/>
    </source>
</evidence>
<feature type="domain" description="Metallo-beta-lactamase" evidence="1">
    <location>
        <begin position="11"/>
        <end position="195"/>
    </location>
</feature>
<dbReference type="PANTHER" id="PTHR42951">
    <property type="entry name" value="METALLO-BETA-LACTAMASE DOMAIN-CONTAINING"/>
    <property type="match status" value="1"/>
</dbReference>
<dbReference type="InterPro" id="IPR001279">
    <property type="entry name" value="Metallo-B-lactamas"/>
</dbReference>
<sequence length="279" mass="31341">MAGFIDSGTSNSVPILLQVLEKKGIAKESVAYVMPTHVHLDHAGGAGELMQLFPNATLLIHPRGARHMIDPAKLEQGSLAVYGEEAFGKMFGRLTPVPAVRVQETEDEFELDFNGRKLVFLDTPGHARHHYCIYDEQSQGLFTGDTFGASYPELNKGKNRFIFPPTTPIQFDPAAWLVSLDRLMSFKPERIYVTHFGMHENLPSLLMLLRSTIESYADTAQELSDSNNREKEIEESILQSSIDYLTDQQCEVDLTTIKMLIGRDMELNAQGLEHWLTTL</sequence>
<dbReference type="AlphaFoldDB" id="A0A2A5AWU9"/>
<name>A0A2A5AWU9_9GAMM</name>
<dbReference type="SUPFAM" id="SSF56281">
    <property type="entry name" value="Metallo-hydrolase/oxidoreductase"/>
    <property type="match status" value="1"/>
</dbReference>
<accession>A0A2A5AWU9</accession>
<gene>
    <name evidence="2" type="ORF">COA96_12330</name>
</gene>
<evidence type="ECO:0000313" key="2">
    <source>
        <dbReference type="EMBL" id="PCJ23258.1"/>
    </source>
</evidence>
<reference evidence="3" key="1">
    <citation type="submission" date="2017-08" db="EMBL/GenBank/DDBJ databases">
        <title>A dynamic microbial community with high functional redundancy inhabits the cold, oxic subseafloor aquifer.</title>
        <authorList>
            <person name="Tully B.J."/>
            <person name="Wheat C.G."/>
            <person name="Glazer B.T."/>
            <person name="Huber J.A."/>
        </authorList>
    </citation>
    <scope>NUCLEOTIDE SEQUENCE [LARGE SCALE GENOMIC DNA]</scope>
</reference>
<dbReference type="InterPro" id="IPR050855">
    <property type="entry name" value="NDM-1-like"/>
</dbReference>
<evidence type="ECO:0000259" key="1">
    <source>
        <dbReference type="SMART" id="SM00849"/>
    </source>
</evidence>
<organism evidence="2 3">
    <name type="scientific">SAR86 cluster bacterium</name>
    <dbReference type="NCBI Taxonomy" id="2030880"/>
    <lineage>
        <taxon>Bacteria</taxon>
        <taxon>Pseudomonadati</taxon>
        <taxon>Pseudomonadota</taxon>
        <taxon>Gammaproteobacteria</taxon>
        <taxon>SAR86 cluster</taxon>
    </lineage>
</organism>
<dbReference type="InterPro" id="IPR036866">
    <property type="entry name" value="RibonucZ/Hydroxyglut_hydro"/>
</dbReference>
<dbReference type="InterPro" id="IPR037482">
    <property type="entry name" value="ST1585_MBL-fold"/>
</dbReference>
<dbReference type="CDD" id="cd07726">
    <property type="entry name" value="ST1585-like_MBL-fold"/>
    <property type="match status" value="1"/>
</dbReference>
<protein>
    <submittedName>
        <fullName evidence="2">MBL fold metallo-hydrolase</fullName>
    </submittedName>
</protein>
<dbReference type="Proteomes" id="UP000218327">
    <property type="component" value="Unassembled WGS sequence"/>
</dbReference>
<dbReference type="GO" id="GO:0016787">
    <property type="term" value="F:hydrolase activity"/>
    <property type="evidence" value="ECO:0007669"/>
    <property type="project" value="UniProtKB-KW"/>
</dbReference>
<dbReference type="Pfam" id="PF00753">
    <property type="entry name" value="Lactamase_B"/>
    <property type="match status" value="1"/>
</dbReference>
<dbReference type="PANTHER" id="PTHR42951:SF22">
    <property type="entry name" value="METALLO BETA-LACTAMASE SUPERFAMILY LIPOPROTEIN"/>
    <property type="match status" value="1"/>
</dbReference>
<dbReference type="SMART" id="SM00849">
    <property type="entry name" value="Lactamase_B"/>
    <property type="match status" value="1"/>
</dbReference>
<dbReference type="Gene3D" id="3.60.15.10">
    <property type="entry name" value="Ribonuclease Z/Hydroxyacylglutathione hydrolase-like"/>
    <property type="match status" value="1"/>
</dbReference>
<comment type="caution">
    <text evidence="2">The sequence shown here is derived from an EMBL/GenBank/DDBJ whole genome shotgun (WGS) entry which is preliminary data.</text>
</comment>
<dbReference type="EMBL" id="NVVJ01000042">
    <property type="protein sequence ID" value="PCJ23258.1"/>
    <property type="molecule type" value="Genomic_DNA"/>
</dbReference>